<evidence type="ECO:0000256" key="1">
    <source>
        <dbReference type="SAM" id="Phobius"/>
    </source>
</evidence>
<dbReference type="RefSeq" id="WP_034305761.1">
    <property type="nucleotide sequence ID" value="NZ_JFBM01000002.1"/>
</dbReference>
<keyword evidence="1" id="KW-0812">Transmembrane</keyword>
<feature type="transmembrane region" description="Helical" evidence="1">
    <location>
        <begin position="265"/>
        <end position="290"/>
    </location>
</feature>
<dbReference type="Proteomes" id="UP000256220">
    <property type="component" value="Unassembled WGS sequence"/>
</dbReference>
<sequence length="450" mass="47791">MVPVMSTVTAPSRTGRRADLIAVGLAMLVVAAAIAVGLHYNRPGSGVVIYAFAPPLFGLWLPHVGPGSVAAVVLALLVVTKGPLLAARLSWRPLLALGYVTALAWTFSLAMIDGWTRGFTGRLATEHEYLHEVPGITDIPKMLGEFSSRILDFQPDSWTTHVSGHPPGATLVFVWLDRLGLQGGAWASTVVVLVGCLAVVAVPVTLSALGRQDAARTVLPFAVLTPGAIWIGVSADGLFAGVTATGIALLALATRRRILALPGGLLLGFGLFLSYGLVLLGVIVLAVVVLTREWRILLTATVGVAVVVASFALAGFWWLDGYHLVVERYYQGIATLRPYSYWVWADIAAVLIALGPAVIAGTRRAGAEFLAEPKRSFGEPVTLIVLAAVLTIAFADLSGLSKAEVERIWLPFEVWLLPAVALLPSKGRRWWLAASAATALMVNHLVLTSW</sequence>
<feature type="transmembrane region" description="Helical" evidence="1">
    <location>
        <begin position="185"/>
        <end position="209"/>
    </location>
</feature>
<feature type="transmembrane region" description="Helical" evidence="1">
    <location>
        <begin position="339"/>
        <end position="360"/>
    </location>
</feature>
<evidence type="ECO:0000313" key="2">
    <source>
        <dbReference type="EMBL" id="KFU82850.1"/>
    </source>
</evidence>
<feature type="transmembrane region" description="Helical" evidence="1">
    <location>
        <begin position="430"/>
        <end position="447"/>
    </location>
</feature>
<feature type="transmembrane region" description="Helical" evidence="1">
    <location>
        <begin position="381"/>
        <end position="401"/>
    </location>
</feature>
<gene>
    <name evidence="2" type="ORF">BB31_03895</name>
</gene>
<comment type="caution">
    <text evidence="2">The sequence shown here is derived from an EMBL/GenBank/DDBJ whole genome shotgun (WGS) entry which is preliminary data.</text>
</comment>
<feature type="transmembrane region" description="Helical" evidence="1">
    <location>
        <begin position="60"/>
        <end position="79"/>
    </location>
</feature>
<proteinExistence type="predicted"/>
<evidence type="ECO:0000313" key="3">
    <source>
        <dbReference type="Proteomes" id="UP000256220"/>
    </source>
</evidence>
<dbReference type="EMBL" id="JFBM01000002">
    <property type="protein sequence ID" value="KFU82850.1"/>
    <property type="molecule type" value="Genomic_DNA"/>
</dbReference>
<organism evidence="2 3">
    <name type="scientific">Amycolatopsis lurida NRRL 2430</name>
    <dbReference type="NCBI Taxonomy" id="1460371"/>
    <lineage>
        <taxon>Bacteria</taxon>
        <taxon>Bacillati</taxon>
        <taxon>Actinomycetota</taxon>
        <taxon>Actinomycetes</taxon>
        <taxon>Pseudonocardiales</taxon>
        <taxon>Pseudonocardiaceae</taxon>
        <taxon>Amycolatopsis</taxon>
    </lineage>
</organism>
<accession>A0A2P2G1J9</accession>
<feature type="transmembrane region" description="Helical" evidence="1">
    <location>
        <begin position="297"/>
        <end position="319"/>
    </location>
</feature>
<feature type="transmembrane region" description="Helical" evidence="1">
    <location>
        <begin position="221"/>
        <end position="253"/>
    </location>
</feature>
<keyword evidence="1" id="KW-1133">Transmembrane helix</keyword>
<reference evidence="2 3" key="1">
    <citation type="journal article" date="2014" name="Genome Announc.">
        <title>Draft Genome Sequence of Amycolatopsis lurida NRRL 2430, Producer of the Glycopeptide Family Antibiotic Ristocetin.</title>
        <authorList>
            <person name="Kwun M.J."/>
            <person name="Hong H.J."/>
        </authorList>
    </citation>
    <scope>NUCLEOTIDE SEQUENCE [LARGE SCALE GENOMIC DNA]</scope>
    <source>
        <strain evidence="2 3">NRRL 2430</strain>
    </source>
</reference>
<feature type="transmembrane region" description="Helical" evidence="1">
    <location>
        <begin position="20"/>
        <end position="40"/>
    </location>
</feature>
<feature type="transmembrane region" description="Helical" evidence="1">
    <location>
        <begin position="91"/>
        <end position="112"/>
    </location>
</feature>
<dbReference type="AlphaFoldDB" id="A0A2P2G1J9"/>
<keyword evidence="3" id="KW-1185">Reference proteome</keyword>
<protein>
    <submittedName>
        <fullName evidence="2">Membrane protein</fullName>
    </submittedName>
</protein>
<keyword evidence="1" id="KW-0472">Membrane</keyword>
<name>A0A2P2G1J9_AMYLU</name>